<reference evidence="2 3" key="3">
    <citation type="submission" date="2019-11" db="EMBL/GenBank/DDBJ databases">
        <title>A de novo genome assembly of a pear dwarfing rootstock.</title>
        <authorList>
            <person name="Wang F."/>
            <person name="Wang J."/>
            <person name="Li S."/>
            <person name="Zhang Y."/>
            <person name="Fang M."/>
            <person name="Ma L."/>
            <person name="Zhao Y."/>
            <person name="Jiang S."/>
        </authorList>
    </citation>
    <scope>NUCLEOTIDE SEQUENCE [LARGE SCALE GENOMIC DNA]</scope>
    <source>
        <strain evidence="2">S2</strain>
        <tissue evidence="2">Leaf</tissue>
    </source>
</reference>
<evidence type="ECO:0000256" key="1">
    <source>
        <dbReference type="SAM" id="MobiDB-lite"/>
    </source>
</evidence>
<dbReference type="AlphaFoldDB" id="A0A5N5GM72"/>
<keyword evidence="2" id="KW-0560">Oxidoreductase</keyword>
<name>A0A5N5GM72_9ROSA</name>
<sequence>MKKPSKQHDGHGSAESTRNAAPHSRAERNESQLRLGEHHPGPVVLKVPLRLELERLVPNFTVTLKPNSAENHVANLGDEVISDGGVSHGHVGHIERCQRVEAEGFSGAGLYEVELRQIRLLNLFVPSDHSLVLLSQRVRVDLSSLQLPIQQHLRDCPLLPLLVPASTQQLYTSSWLGMQVAREP</sequence>
<gene>
    <name evidence="2" type="ORF">D8674_023233</name>
</gene>
<keyword evidence="2" id="KW-0503">Monooxygenase</keyword>
<evidence type="ECO:0000313" key="3">
    <source>
        <dbReference type="Proteomes" id="UP000327157"/>
    </source>
</evidence>
<feature type="region of interest" description="Disordered" evidence="1">
    <location>
        <begin position="1"/>
        <end position="39"/>
    </location>
</feature>
<comment type="caution">
    <text evidence="2">The sequence shown here is derived from an EMBL/GenBank/DDBJ whole genome shotgun (WGS) entry which is preliminary data.</text>
</comment>
<dbReference type="EMBL" id="SMOL01000402">
    <property type="protein sequence ID" value="KAB2616645.1"/>
    <property type="molecule type" value="Genomic_DNA"/>
</dbReference>
<feature type="compositionally biased region" description="Basic and acidic residues" evidence="1">
    <location>
        <begin position="1"/>
        <end position="12"/>
    </location>
</feature>
<evidence type="ECO:0000313" key="2">
    <source>
        <dbReference type="EMBL" id="KAB2616645.1"/>
    </source>
</evidence>
<dbReference type="Proteomes" id="UP000327157">
    <property type="component" value="Chromosome 3"/>
</dbReference>
<dbReference type="GO" id="GO:0004497">
    <property type="term" value="F:monooxygenase activity"/>
    <property type="evidence" value="ECO:0007669"/>
    <property type="project" value="UniProtKB-KW"/>
</dbReference>
<reference evidence="3" key="2">
    <citation type="submission" date="2019-10" db="EMBL/GenBank/DDBJ databases">
        <title>A de novo genome assembly of a pear dwarfing rootstock.</title>
        <authorList>
            <person name="Wang F."/>
            <person name="Wang J."/>
            <person name="Li S."/>
            <person name="Zhang Y."/>
            <person name="Fang M."/>
            <person name="Ma L."/>
            <person name="Zhao Y."/>
            <person name="Jiang S."/>
        </authorList>
    </citation>
    <scope>NUCLEOTIDE SEQUENCE [LARGE SCALE GENOMIC DNA]</scope>
</reference>
<protein>
    <submittedName>
        <fullName evidence="2">Tyrosine N-monooxygenase</fullName>
    </submittedName>
</protein>
<accession>A0A5N5GM72</accession>
<keyword evidence="3" id="KW-1185">Reference proteome</keyword>
<reference evidence="2 3" key="1">
    <citation type="submission" date="2019-09" db="EMBL/GenBank/DDBJ databases">
        <authorList>
            <person name="Ou C."/>
        </authorList>
    </citation>
    <scope>NUCLEOTIDE SEQUENCE [LARGE SCALE GENOMIC DNA]</scope>
    <source>
        <strain evidence="2">S2</strain>
        <tissue evidence="2">Leaf</tissue>
    </source>
</reference>
<feature type="compositionally biased region" description="Basic and acidic residues" evidence="1">
    <location>
        <begin position="24"/>
        <end position="39"/>
    </location>
</feature>
<proteinExistence type="predicted"/>
<organism evidence="2 3">
    <name type="scientific">Pyrus ussuriensis x Pyrus communis</name>
    <dbReference type="NCBI Taxonomy" id="2448454"/>
    <lineage>
        <taxon>Eukaryota</taxon>
        <taxon>Viridiplantae</taxon>
        <taxon>Streptophyta</taxon>
        <taxon>Embryophyta</taxon>
        <taxon>Tracheophyta</taxon>
        <taxon>Spermatophyta</taxon>
        <taxon>Magnoliopsida</taxon>
        <taxon>eudicotyledons</taxon>
        <taxon>Gunneridae</taxon>
        <taxon>Pentapetalae</taxon>
        <taxon>rosids</taxon>
        <taxon>fabids</taxon>
        <taxon>Rosales</taxon>
        <taxon>Rosaceae</taxon>
        <taxon>Amygdaloideae</taxon>
        <taxon>Maleae</taxon>
        <taxon>Pyrus</taxon>
    </lineage>
</organism>